<dbReference type="EMBL" id="JBCLPP010000010">
    <property type="protein sequence ID" value="MEY8244992.1"/>
    <property type="molecule type" value="Genomic_DNA"/>
</dbReference>
<organism evidence="1 2">
    <name type="scientific">Heminiphilus faecis</name>
    <dbReference type="NCBI Taxonomy" id="2601703"/>
    <lineage>
        <taxon>Bacteria</taxon>
        <taxon>Pseudomonadati</taxon>
        <taxon>Bacteroidota</taxon>
        <taxon>Bacteroidia</taxon>
        <taxon>Bacteroidales</taxon>
        <taxon>Muribaculaceae</taxon>
        <taxon>Heminiphilus</taxon>
    </lineage>
</organism>
<evidence type="ECO:0000313" key="2">
    <source>
        <dbReference type="Proteomes" id="UP001565200"/>
    </source>
</evidence>
<evidence type="ECO:0000313" key="1">
    <source>
        <dbReference type="EMBL" id="MEY8244992.1"/>
    </source>
</evidence>
<proteinExistence type="predicted"/>
<protein>
    <submittedName>
        <fullName evidence="1">GLPGLI family protein</fullName>
    </submittedName>
</protein>
<name>A0ABV4CVF2_9BACT</name>
<sequence>MMKTKPLIISIAAFLIGAAATNARIIRRQLNILQTNVPETKTLAEGYLEFIYDYTFNADTLYNSQTDREKMLLQVGTDGISKYSSLKNIVADSIIPTLSQEELVKNAERLANGPFINIVKNHSAGKITHTEKIALDWFKYEEDIPQFDWTLTDSVRTVLGYECRQAKCRFRGRDWTVFYTEEIPVMDGPWKLCGLPGLIMSAHDEKSLYAFECIGVKSNTSRPITIYDVSYNETNRKKFYDTLHRYESNPYGYAETVSGIHVTITDNAGNPDPTAYDPIELGYDYLERDWREK</sequence>
<dbReference type="NCBIfam" id="TIGR01200">
    <property type="entry name" value="GLPGLI"/>
    <property type="match status" value="1"/>
</dbReference>
<accession>A0ABV4CVF2</accession>
<dbReference type="Proteomes" id="UP001565200">
    <property type="component" value="Unassembled WGS sequence"/>
</dbReference>
<dbReference type="RefSeq" id="WP_205523854.1">
    <property type="nucleotide sequence ID" value="NZ_JBCLPP010000010.1"/>
</dbReference>
<dbReference type="InterPro" id="IPR005901">
    <property type="entry name" value="GLPGLI"/>
</dbReference>
<comment type="caution">
    <text evidence="1">The sequence shown here is derived from an EMBL/GenBank/DDBJ whole genome shotgun (WGS) entry which is preliminary data.</text>
</comment>
<gene>
    <name evidence="1" type="ORF">AAK873_05085</name>
</gene>
<keyword evidence="2" id="KW-1185">Reference proteome</keyword>
<reference evidence="1 2" key="1">
    <citation type="submission" date="2024-03" db="EMBL/GenBank/DDBJ databases">
        <title>Mouse gut bacterial collection (mGBC) of GemPharmatech.</title>
        <authorList>
            <person name="He Y."/>
            <person name="Dong L."/>
            <person name="Wu D."/>
            <person name="Gao X."/>
            <person name="Lin Z."/>
        </authorList>
    </citation>
    <scope>NUCLEOTIDE SEQUENCE [LARGE SCALE GENOMIC DNA]</scope>
    <source>
        <strain evidence="1 2">54-13</strain>
    </source>
</reference>